<keyword evidence="4 9" id="KW-0812">Transmembrane</keyword>
<evidence type="ECO:0000259" key="10">
    <source>
        <dbReference type="Pfam" id="PF01618"/>
    </source>
</evidence>
<comment type="caution">
    <text evidence="11">The sequence shown here is derived from an EMBL/GenBank/DDBJ whole genome shotgun (WGS) entry which is preliminary data.</text>
</comment>
<evidence type="ECO:0000256" key="2">
    <source>
        <dbReference type="ARBA" id="ARBA00022448"/>
    </source>
</evidence>
<dbReference type="Pfam" id="PF01618">
    <property type="entry name" value="MotA_ExbB"/>
    <property type="match status" value="1"/>
</dbReference>
<evidence type="ECO:0000256" key="5">
    <source>
        <dbReference type="ARBA" id="ARBA00022927"/>
    </source>
</evidence>
<evidence type="ECO:0000256" key="4">
    <source>
        <dbReference type="ARBA" id="ARBA00022692"/>
    </source>
</evidence>
<evidence type="ECO:0000256" key="3">
    <source>
        <dbReference type="ARBA" id="ARBA00022475"/>
    </source>
</evidence>
<reference evidence="11 12" key="1">
    <citation type="submission" date="2017-10" db="EMBL/GenBank/DDBJ databases">
        <title>Genomics of the genus Arcobacter.</title>
        <authorList>
            <person name="Perez-Cataluna A."/>
            <person name="Figueras M.J."/>
        </authorList>
    </citation>
    <scope>NUCLEOTIDE SEQUENCE [LARGE SCALE GENOMIC DNA]</scope>
    <source>
        <strain evidence="11 12">CECT 8993</strain>
    </source>
</reference>
<evidence type="ECO:0000256" key="8">
    <source>
        <dbReference type="RuleBase" id="RU004057"/>
    </source>
</evidence>
<feature type="transmembrane region" description="Helical" evidence="9">
    <location>
        <begin position="12"/>
        <end position="35"/>
    </location>
</feature>
<comment type="similarity">
    <text evidence="8">Belongs to the exbB/tolQ family.</text>
</comment>
<dbReference type="PANTHER" id="PTHR30625:SF15">
    <property type="entry name" value="BIOPOLYMER TRANSPORT PROTEIN EXBB"/>
    <property type="match status" value="1"/>
</dbReference>
<organism evidence="11 12">
    <name type="scientific">Halarcobacter ebronensis</name>
    <dbReference type="NCBI Taxonomy" id="1462615"/>
    <lineage>
        <taxon>Bacteria</taxon>
        <taxon>Pseudomonadati</taxon>
        <taxon>Campylobacterota</taxon>
        <taxon>Epsilonproteobacteria</taxon>
        <taxon>Campylobacterales</taxon>
        <taxon>Arcobacteraceae</taxon>
        <taxon>Halarcobacter</taxon>
    </lineage>
</organism>
<dbReference type="RefSeq" id="WP_128979163.1">
    <property type="nucleotide sequence ID" value="NZ_PDKJ01000002.1"/>
</dbReference>
<dbReference type="InterPro" id="IPR014172">
    <property type="entry name" value="TonB_ExbB_2"/>
</dbReference>
<sequence>MELIKIYIEYSIIGILGFMSFLTLWFGLERVFYLSRVDIKTFKKRGELENRLTSNLTIISTIASNAPYIGLLGTVCGIMITFYKISLDGSFDTNSVMLGLALALKATAIGILVAILATVIYNMLARKAEVLITRWEDLDENQKI</sequence>
<dbReference type="GO" id="GO:0005886">
    <property type="term" value="C:plasma membrane"/>
    <property type="evidence" value="ECO:0007669"/>
    <property type="project" value="UniProtKB-SubCell"/>
</dbReference>
<gene>
    <name evidence="11" type="primary">exbB</name>
    <name evidence="11" type="ORF">CRV08_03130</name>
</gene>
<feature type="transmembrane region" description="Helical" evidence="9">
    <location>
        <begin position="56"/>
        <end position="82"/>
    </location>
</feature>
<evidence type="ECO:0000313" key="11">
    <source>
        <dbReference type="EMBL" id="RXJ69810.1"/>
    </source>
</evidence>
<accession>A0A4Q0YGP6</accession>
<dbReference type="AlphaFoldDB" id="A0A4Q0YGP6"/>
<keyword evidence="6 9" id="KW-1133">Transmembrane helix</keyword>
<dbReference type="InterPro" id="IPR002898">
    <property type="entry name" value="MotA_ExbB_proton_chnl"/>
</dbReference>
<dbReference type="EMBL" id="PDKJ01000002">
    <property type="protein sequence ID" value="RXJ69810.1"/>
    <property type="molecule type" value="Genomic_DNA"/>
</dbReference>
<feature type="transmembrane region" description="Helical" evidence="9">
    <location>
        <begin position="102"/>
        <end position="124"/>
    </location>
</feature>
<proteinExistence type="inferred from homology"/>
<comment type="subcellular location">
    <subcellularLocation>
        <location evidence="1">Cell inner membrane</location>
        <topology evidence="1">Multi-pass membrane protein</topology>
    </subcellularLocation>
    <subcellularLocation>
        <location evidence="8">Membrane</location>
        <topology evidence="8">Multi-pass membrane protein</topology>
    </subcellularLocation>
</comment>
<dbReference type="GO" id="GO:0017038">
    <property type="term" value="P:protein import"/>
    <property type="evidence" value="ECO:0007669"/>
    <property type="project" value="TreeGrafter"/>
</dbReference>
<name>A0A4Q0YGP6_9BACT</name>
<keyword evidence="5 8" id="KW-0653">Protein transport</keyword>
<evidence type="ECO:0000256" key="1">
    <source>
        <dbReference type="ARBA" id="ARBA00004429"/>
    </source>
</evidence>
<protein>
    <submittedName>
        <fullName evidence="11">TonB-system energizer ExbB</fullName>
    </submittedName>
</protein>
<dbReference type="PANTHER" id="PTHR30625">
    <property type="entry name" value="PROTEIN TOLQ"/>
    <property type="match status" value="1"/>
</dbReference>
<keyword evidence="2 8" id="KW-0813">Transport</keyword>
<evidence type="ECO:0000313" key="12">
    <source>
        <dbReference type="Proteomes" id="UP000290172"/>
    </source>
</evidence>
<evidence type="ECO:0000256" key="6">
    <source>
        <dbReference type="ARBA" id="ARBA00022989"/>
    </source>
</evidence>
<dbReference type="InterPro" id="IPR050790">
    <property type="entry name" value="ExbB/TolQ_transport"/>
</dbReference>
<evidence type="ECO:0000256" key="7">
    <source>
        <dbReference type="ARBA" id="ARBA00023136"/>
    </source>
</evidence>
<keyword evidence="3" id="KW-1003">Cell membrane</keyword>
<feature type="domain" description="MotA/TolQ/ExbB proton channel" evidence="10">
    <location>
        <begin position="48"/>
        <end position="136"/>
    </location>
</feature>
<keyword evidence="7 9" id="KW-0472">Membrane</keyword>
<dbReference type="GO" id="GO:0055085">
    <property type="term" value="P:transmembrane transport"/>
    <property type="evidence" value="ECO:0007669"/>
    <property type="project" value="InterPro"/>
</dbReference>
<dbReference type="NCBIfam" id="TIGR02805">
    <property type="entry name" value="exbB2"/>
    <property type="match status" value="1"/>
</dbReference>
<dbReference type="Proteomes" id="UP000290172">
    <property type="component" value="Unassembled WGS sequence"/>
</dbReference>
<evidence type="ECO:0000256" key="9">
    <source>
        <dbReference type="SAM" id="Phobius"/>
    </source>
</evidence>